<dbReference type="Proteomes" id="UP000178417">
    <property type="component" value="Unassembled WGS sequence"/>
</dbReference>
<name>A0A1F4SNE0_UNCSA</name>
<proteinExistence type="predicted"/>
<evidence type="ECO:0000313" key="3">
    <source>
        <dbReference type="Proteomes" id="UP000178417"/>
    </source>
</evidence>
<comment type="caution">
    <text evidence="2">The sequence shown here is derived from an EMBL/GenBank/DDBJ whole genome shotgun (WGS) entry which is preliminary data.</text>
</comment>
<keyword evidence="1" id="KW-0472">Membrane</keyword>
<dbReference type="EMBL" id="MEUB01000034">
    <property type="protein sequence ID" value="OGC21945.1"/>
    <property type="molecule type" value="Genomic_DNA"/>
</dbReference>
<feature type="transmembrane region" description="Helical" evidence="1">
    <location>
        <begin position="20"/>
        <end position="45"/>
    </location>
</feature>
<keyword evidence="1" id="KW-1133">Transmembrane helix</keyword>
<gene>
    <name evidence="2" type="ORF">A2310_04010</name>
</gene>
<dbReference type="AlphaFoldDB" id="A0A1F4SNE0"/>
<reference evidence="2 3" key="1">
    <citation type="journal article" date="2016" name="Nat. Commun.">
        <title>Thousands of microbial genomes shed light on interconnected biogeochemical processes in an aquifer system.</title>
        <authorList>
            <person name="Anantharaman K."/>
            <person name="Brown C.T."/>
            <person name="Hug L.A."/>
            <person name="Sharon I."/>
            <person name="Castelle C.J."/>
            <person name="Probst A.J."/>
            <person name="Thomas B.C."/>
            <person name="Singh A."/>
            <person name="Wilkins M.J."/>
            <person name="Karaoz U."/>
            <person name="Brodie E.L."/>
            <person name="Williams K.H."/>
            <person name="Hubbard S.S."/>
            <person name="Banfield J.F."/>
        </authorList>
    </citation>
    <scope>NUCLEOTIDE SEQUENCE [LARGE SCALE GENOMIC DNA]</scope>
</reference>
<sequence>MHTNFSRILPNGKVNTVVKIFFLLIFLVLITGLLWIAGFPFPYLLNNYRLNSFADQLNNIPPPPQTKKVGPSVRKFGNLGTCSKHGDYYAEFRIITSLSYPQLKTFYCQYSVQVPEINNVFSSLFRGLGTHGLQAIEVKKIEGREKGYVVYAFDPGYWHNDFRCW</sequence>
<protein>
    <submittedName>
        <fullName evidence="2">Uncharacterized protein</fullName>
    </submittedName>
</protein>
<evidence type="ECO:0000256" key="1">
    <source>
        <dbReference type="SAM" id="Phobius"/>
    </source>
</evidence>
<evidence type="ECO:0000313" key="2">
    <source>
        <dbReference type="EMBL" id="OGC21945.1"/>
    </source>
</evidence>
<accession>A0A1F4SNE0</accession>
<organism evidence="2 3">
    <name type="scientific">candidate division WOR-1 bacterium RIFOXYB2_FULL_37_13</name>
    <dbReference type="NCBI Taxonomy" id="1802579"/>
    <lineage>
        <taxon>Bacteria</taxon>
        <taxon>Bacillati</taxon>
        <taxon>Saganbacteria</taxon>
    </lineage>
</organism>
<keyword evidence="1" id="KW-0812">Transmembrane</keyword>